<evidence type="ECO:0000313" key="2">
    <source>
        <dbReference type="EMBL" id="OKP11829.1"/>
    </source>
</evidence>
<sequence>MAPHDPKQAKVQGQKGQKDLSQVGAQLKRSTLVPSGPNDPEPPQDIGGLTTLEACDVLPMMVCI</sequence>
<evidence type="ECO:0000256" key="1">
    <source>
        <dbReference type="SAM" id="MobiDB-lite"/>
    </source>
</evidence>
<dbReference type="AlphaFoldDB" id="A0A1Q5UHA9"/>
<reference evidence="2 3" key="1">
    <citation type="submission" date="2016-10" db="EMBL/GenBank/DDBJ databases">
        <title>Genome sequence of the ascomycete fungus Penicillium subrubescens.</title>
        <authorList>
            <person name="De Vries R.P."/>
            <person name="Peng M."/>
            <person name="Dilokpimol A."/>
            <person name="Hilden K."/>
            <person name="Makela M.R."/>
            <person name="Grigoriev I."/>
            <person name="Riley R."/>
            <person name="Granchi Z."/>
        </authorList>
    </citation>
    <scope>NUCLEOTIDE SEQUENCE [LARGE SCALE GENOMIC DNA]</scope>
    <source>
        <strain evidence="2 3">CBS 132785</strain>
    </source>
</reference>
<gene>
    <name evidence="2" type="ORF">PENSUB_2695</name>
</gene>
<proteinExistence type="predicted"/>
<accession>A0A1Q5UHA9</accession>
<keyword evidence="3" id="KW-1185">Reference proteome</keyword>
<dbReference type="Proteomes" id="UP000186955">
    <property type="component" value="Unassembled WGS sequence"/>
</dbReference>
<feature type="compositionally biased region" description="Polar residues" evidence="1">
    <location>
        <begin position="19"/>
        <end position="33"/>
    </location>
</feature>
<comment type="caution">
    <text evidence="2">The sequence shown here is derived from an EMBL/GenBank/DDBJ whole genome shotgun (WGS) entry which is preliminary data.</text>
</comment>
<feature type="region of interest" description="Disordered" evidence="1">
    <location>
        <begin position="1"/>
        <end position="49"/>
    </location>
</feature>
<organism evidence="2 3">
    <name type="scientific">Penicillium subrubescens</name>
    <dbReference type="NCBI Taxonomy" id="1316194"/>
    <lineage>
        <taxon>Eukaryota</taxon>
        <taxon>Fungi</taxon>
        <taxon>Dikarya</taxon>
        <taxon>Ascomycota</taxon>
        <taxon>Pezizomycotina</taxon>
        <taxon>Eurotiomycetes</taxon>
        <taxon>Eurotiomycetidae</taxon>
        <taxon>Eurotiales</taxon>
        <taxon>Aspergillaceae</taxon>
        <taxon>Penicillium</taxon>
    </lineage>
</organism>
<evidence type="ECO:0000313" key="3">
    <source>
        <dbReference type="Proteomes" id="UP000186955"/>
    </source>
</evidence>
<protein>
    <submittedName>
        <fullName evidence="2">Uncharacterized protein</fullName>
    </submittedName>
</protein>
<name>A0A1Q5UHA9_9EURO</name>
<dbReference type="EMBL" id="MNBE01000273">
    <property type="protein sequence ID" value="OKP11829.1"/>
    <property type="molecule type" value="Genomic_DNA"/>
</dbReference>